<dbReference type="InterPro" id="IPR025202">
    <property type="entry name" value="PLD-like_dom"/>
</dbReference>
<feature type="transmembrane region" description="Helical" evidence="9">
    <location>
        <begin position="36"/>
        <end position="53"/>
    </location>
</feature>
<comment type="caution">
    <text evidence="11">The sequence shown here is derived from an EMBL/GenBank/DDBJ whole genome shotgun (WGS) entry which is preliminary data.</text>
</comment>
<dbReference type="PROSITE" id="PS50035">
    <property type="entry name" value="PLD"/>
    <property type="match status" value="2"/>
</dbReference>
<organism evidence="11 12">
    <name type="scientific">Salimicrobium humidisoli</name>
    <dbReference type="NCBI Taxonomy" id="2029857"/>
    <lineage>
        <taxon>Bacteria</taxon>
        <taxon>Bacillati</taxon>
        <taxon>Bacillota</taxon>
        <taxon>Bacilli</taxon>
        <taxon>Bacillales</taxon>
        <taxon>Bacillaceae</taxon>
        <taxon>Salimicrobium</taxon>
    </lineage>
</organism>
<evidence type="ECO:0000256" key="2">
    <source>
        <dbReference type="ARBA" id="ARBA00022475"/>
    </source>
</evidence>
<reference evidence="11 12" key="1">
    <citation type="submission" date="2017-08" db="EMBL/GenBank/DDBJ databases">
        <title>Salimicrobium alkalisoli sp. nov., isolated from saline alkaline soil.</title>
        <authorList>
            <person name="Zhang G."/>
            <person name="Xiong Q."/>
        </authorList>
    </citation>
    <scope>NUCLEOTIDE SEQUENCE [LARGE SCALE GENOMIC DNA]</scope>
    <source>
        <strain evidence="11 12">WN024</strain>
    </source>
</reference>
<keyword evidence="2" id="KW-1003">Cell membrane</keyword>
<dbReference type="CDD" id="cd09110">
    <property type="entry name" value="PLDc_CLS_1"/>
    <property type="match status" value="1"/>
</dbReference>
<evidence type="ECO:0000259" key="10">
    <source>
        <dbReference type="PROSITE" id="PS50035"/>
    </source>
</evidence>
<dbReference type="EMBL" id="NSGH01000004">
    <property type="protein sequence ID" value="PBB06386.1"/>
    <property type="molecule type" value="Genomic_DNA"/>
</dbReference>
<protein>
    <recommendedName>
        <fullName evidence="8">Cardiolipin synthase</fullName>
        <ecNumber evidence="8">2.7.8.-</ecNumber>
    </recommendedName>
</protein>
<feature type="domain" description="PLD phosphodiesterase" evidence="10">
    <location>
        <begin position="337"/>
        <end position="364"/>
    </location>
</feature>
<keyword evidence="4 9" id="KW-0812">Transmembrane</keyword>
<feature type="transmembrane region" description="Helical" evidence="9">
    <location>
        <begin position="12"/>
        <end position="30"/>
    </location>
</feature>
<keyword evidence="6 9" id="KW-1133">Transmembrane helix</keyword>
<feature type="domain" description="PLD phosphodiesterase" evidence="10">
    <location>
        <begin position="169"/>
        <end position="196"/>
    </location>
</feature>
<evidence type="ECO:0000256" key="6">
    <source>
        <dbReference type="ARBA" id="ARBA00022989"/>
    </source>
</evidence>
<dbReference type="CDD" id="cd09112">
    <property type="entry name" value="PLDc_CLS_2"/>
    <property type="match status" value="1"/>
</dbReference>
<keyword evidence="7 9" id="KW-0472">Membrane</keyword>
<evidence type="ECO:0000256" key="5">
    <source>
        <dbReference type="ARBA" id="ARBA00022737"/>
    </source>
</evidence>
<dbReference type="Pfam" id="PF13091">
    <property type="entry name" value="PLDc_2"/>
    <property type="match status" value="2"/>
</dbReference>
<evidence type="ECO:0000256" key="1">
    <source>
        <dbReference type="ARBA" id="ARBA00004236"/>
    </source>
</evidence>
<dbReference type="Gene3D" id="3.30.870.10">
    <property type="entry name" value="Endonuclease Chain A"/>
    <property type="match status" value="2"/>
</dbReference>
<dbReference type="PANTHER" id="PTHR21248">
    <property type="entry name" value="CARDIOLIPIN SYNTHASE"/>
    <property type="match status" value="1"/>
</dbReference>
<evidence type="ECO:0000256" key="9">
    <source>
        <dbReference type="SAM" id="Phobius"/>
    </source>
</evidence>
<name>A0ABX4HV77_9BACI</name>
<evidence type="ECO:0000256" key="8">
    <source>
        <dbReference type="NCBIfam" id="TIGR04265"/>
    </source>
</evidence>
<keyword evidence="12" id="KW-1185">Reference proteome</keyword>
<dbReference type="PANTHER" id="PTHR21248:SF7">
    <property type="entry name" value="MINOR CARDIOLIPIN SYNTHASE CLSB"/>
    <property type="match status" value="1"/>
</dbReference>
<keyword evidence="3" id="KW-0808">Transferase</keyword>
<evidence type="ECO:0000256" key="7">
    <source>
        <dbReference type="ARBA" id="ARBA00023136"/>
    </source>
</evidence>
<dbReference type="SUPFAM" id="SSF56024">
    <property type="entry name" value="Phospholipase D/nuclease"/>
    <property type="match status" value="2"/>
</dbReference>
<proteinExistence type="predicted"/>
<dbReference type="Proteomes" id="UP000217561">
    <property type="component" value="Unassembled WGS sequence"/>
</dbReference>
<keyword evidence="5" id="KW-0677">Repeat</keyword>
<evidence type="ECO:0000313" key="11">
    <source>
        <dbReference type="EMBL" id="PBB06386.1"/>
    </source>
</evidence>
<evidence type="ECO:0000313" key="12">
    <source>
        <dbReference type="Proteomes" id="UP000217561"/>
    </source>
</evidence>
<dbReference type="InterPro" id="IPR022924">
    <property type="entry name" value="Cardiolipin_synthase"/>
</dbReference>
<accession>A0ABX4HV77</accession>
<dbReference type="SMART" id="SM00155">
    <property type="entry name" value="PLDc"/>
    <property type="match status" value="2"/>
</dbReference>
<gene>
    <name evidence="11" type="primary">cls</name>
    <name evidence="11" type="ORF">CKW00_03380</name>
</gene>
<dbReference type="NCBIfam" id="TIGR04265">
    <property type="entry name" value="bac_cardiolipin"/>
    <property type="match status" value="1"/>
</dbReference>
<dbReference type="EC" id="2.7.8.-" evidence="8"/>
<comment type="subcellular location">
    <subcellularLocation>
        <location evidence="1">Cell membrane</location>
    </subcellularLocation>
</comment>
<dbReference type="InterPro" id="IPR001736">
    <property type="entry name" value="PLipase_D/transphosphatidylase"/>
</dbReference>
<evidence type="ECO:0000256" key="3">
    <source>
        <dbReference type="ARBA" id="ARBA00022679"/>
    </source>
</evidence>
<sequence>MFRFFSSCICEWRYVYISIISVTIGVWIFGGGEVRTIKIIISLLLWIVLDLILGRRSQRKHNRTLAFEQTRGNYRFYKNGTPLFEDLFDEISQAQDQIDVYYYLVRRDIISRKFMTLLKMKAEEGVRVNLLVDRLVSAPLRREYRALKKAGVDVAFAETPKFPFFFYTFNRRNHRKMVVIDGVIGYVGGFNVGREYIGKSSQFIDWRDYHLRLTGSIVRDLHRIIASDWTYNTGDALPSVAYREGGKHPFQLVAFDGIGVENTFLTMIRRARREILIGSPYFIPTRRIHRELLKALERGVDVHILLPLKRDHAFVKEAGFPSLQNLVLHGANVYHYNAGFYHAKLVLVDEEAADIGTANFDKRSMFLNKEVTISIFDESFVRHLRSEYFKDTENSLVYDKEQAANPSLGTKVKTQLVKPFRWML</sequence>
<evidence type="ECO:0000256" key="4">
    <source>
        <dbReference type="ARBA" id="ARBA00022692"/>
    </source>
</evidence>